<keyword evidence="1" id="KW-0346">Stress response</keyword>
<evidence type="ECO:0000256" key="1">
    <source>
        <dbReference type="ARBA" id="ARBA00023016"/>
    </source>
</evidence>
<keyword evidence="6" id="KW-1185">Reference proteome</keyword>
<comment type="caution">
    <text evidence="5">The sequence shown here is derived from an EMBL/GenBank/DDBJ whole genome shotgun (WGS) entry which is preliminary data.</text>
</comment>
<dbReference type="Pfam" id="PF00011">
    <property type="entry name" value="HSP20"/>
    <property type="match status" value="1"/>
</dbReference>
<organism evidence="5 6">
    <name type="scientific">Corchorus olitorius</name>
    <dbReference type="NCBI Taxonomy" id="93759"/>
    <lineage>
        <taxon>Eukaryota</taxon>
        <taxon>Viridiplantae</taxon>
        <taxon>Streptophyta</taxon>
        <taxon>Embryophyta</taxon>
        <taxon>Tracheophyta</taxon>
        <taxon>Spermatophyta</taxon>
        <taxon>Magnoliopsida</taxon>
        <taxon>eudicotyledons</taxon>
        <taxon>Gunneridae</taxon>
        <taxon>Pentapetalae</taxon>
        <taxon>rosids</taxon>
        <taxon>malvids</taxon>
        <taxon>Malvales</taxon>
        <taxon>Malvaceae</taxon>
        <taxon>Grewioideae</taxon>
        <taxon>Apeibeae</taxon>
        <taxon>Corchorus</taxon>
    </lineage>
</organism>
<proteinExistence type="inferred from homology"/>
<dbReference type="CDD" id="cd06464">
    <property type="entry name" value="ACD_sHsps-like"/>
    <property type="match status" value="1"/>
</dbReference>
<reference evidence="6" key="1">
    <citation type="submission" date="2013-09" db="EMBL/GenBank/DDBJ databases">
        <title>Corchorus olitorius genome sequencing.</title>
        <authorList>
            <person name="Alam M."/>
            <person name="Haque M.S."/>
            <person name="Islam M.S."/>
            <person name="Emdad E.M."/>
            <person name="Islam M.M."/>
            <person name="Ahmed B."/>
            <person name="Halim A."/>
            <person name="Hossen Q.M.M."/>
            <person name="Hossain M.Z."/>
            <person name="Ahmed R."/>
            <person name="Khan M.M."/>
            <person name="Islam R."/>
            <person name="Rashid M.M."/>
            <person name="Khan S.A."/>
            <person name="Rahman M.S."/>
            <person name="Alam M."/>
            <person name="Yahiya A.S."/>
            <person name="Khan M.S."/>
            <person name="Azam M.S."/>
            <person name="Haque T."/>
            <person name="Lashkar M.Z.H."/>
            <person name="Akhand A.I."/>
            <person name="Morshed G."/>
            <person name="Roy S."/>
            <person name="Uddin K.S."/>
            <person name="Rabeya T."/>
            <person name="Hossain A.S."/>
            <person name="Chowdhury A."/>
            <person name="Snigdha A.R."/>
            <person name="Mortoza M.S."/>
            <person name="Matin S.A."/>
            <person name="Hoque S.M.E."/>
            <person name="Islam M.K."/>
            <person name="Roy D.K."/>
            <person name="Haider R."/>
            <person name="Moosa M.M."/>
            <person name="Elias S.M."/>
            <person name="Hasan A.M."/>
            <person name="Jahan S."/>
            <person name="Shafiuddin M."/>
            <person name="Mahmood N."/>
            <person name="Shommy N.S."/>
        </authorList>
    </citation>
    <scope>NUCLEOTIDE SEQUENCE [LARGE SCALE GENOMIC DNA]</scope>
    <source>
        <strain evidence="6">cv. O-4</strain>
    </source>
</reference>
<gene>
    <name evidence="5" type="ORF">COLO4_15096</name>
</gene>
<feature type="domain" description="SHSP" evidence="4">
    <location>
        <begin position="1"/>
        <end position="119"/>
    </location>
</feature>
<evidence type="ECO:0000313" key="6">
    <source>
        <dbReference type="Proteomes" id="UP000187203"/>
    </source>
</evidence>
<dbReference type="InterPro" id="IPR002068">
    <property type="entry name" value="A-crystallin/Hsp20_dom"/>
</dbReference>
<evidence type="ECO:0000256" key="3">
    <source>
        <dbReference type="RuleBase" id="RU003616"/>
    </source>
</evidence>
<dbReference type="Gene3D" id="2.60.40.790">
    <property type="match status" value="1"/>
</dbReference>
<dbReference type="SUPFAM" id="SSF49764">
    <property type="entry name" value="HSP20-like chaperones"/>
    <property type="match status" value="1"/>
</dbReference>
<comment type="similarity">
    <text evidence="2 3">Belongs to the small heat shock protein (HSP20) family.</text>
</comment>
<dbReference type="InterPro" id="IPR008978">
    <property type="entry name" value="HSP20-like_chaperone"/>
</dbReference>
<dbReference type="InterPro" id="IPR031107">
    <property type="entry name" value="Small_HSP"/>
</dbReference>
<evidence type="ECO:0000259" key="4">
    <source>
        <dbReference type="PROSITE" id="PS01031"/>
    </source>
</evidence>
<accession>A0A1R3JPP4</accession>
<dbReference type="AlphaFoldDB" id="A0A1R3JPP4"/>
<dbReference type="PROSITE" id="PS01031">
    <property type="entry name" value="SHSP"/>
    <property type="match status" value="1"/>
</dbReference>
<sequence length="125" mass="13961">MADSSRLLPLTDLKITPTAWVAKADVPGFKRHEITVEIEDAKLGKVLRVRGQKNNSGWEPDTLTVRERTLGNFSRSYYMSGTTFDVNGATAKMEDGVLTITLPNQVATKGCYWYQASSDFRLIQC</sequence>
<evidence type="ECO:0000313" key="5">
    <source>
        <dbReference type="EMBL" id="OMO96774.1"/>
    </source>
</evidence>
<dbReference type="OrthoDB" id="5511210at2759"/>
<dbReference type="EMBL" id="AWUE01015558">
    <property type="protein sequence ID" value="OMO96774.1"/>
    <property type="molecule type" value="Genomic_DNA"/>
</dbReference>
<dbReference type="PANTHER" id="PTHR11527">
    <property type="entry name" value="HEAT-SHOCK PROTEIN 20 FAMILY MEMBER"/>
    <property type="match status" value="1"/>
</dbReference>
<name>A0A1R3JPP4_9ROSI</name>
<protein>
    <recommendedName>
        <fullName evidence="4">SHSP domain-containing protein</fullName>
    </recommendedName>
</protein>
<dbReference type="Proteomes" id="UP000187203">
    <property type="component" value="Unassembled WGS sequence"/>
</dbReference>
<evidence type="ECO:0000256" key="2">
    <source>
        <dbReference type="PROSITE-ProRule" id="PRU00285"/>
    </source>
</evidence>